<gene>
    <name evidence="2" type="ORF">J437_LFUL005393</name>
</gene>
<feature type="compositionally biased region" description="Pro residues" evidence="1">
    <location>
        <begin position="22"/>
        <end position="37"/>
    </location>
</feature>
<dbReference type="EMBL" id="KZ308334">
    <property type="protein sequence ID" value="KAG8227692.1"/>
    <property type="molecule type" value="Genomic_DNA"/>
</dbReference>
<feature type="region of interest" description="Disordered" evidence="1">
    <location>
        <begin position="1"/>
        <end position="52"/>
    </location>
</feature>
<feature type="compositionally biased region" description="Polar residues" evidence="1">
    <location>
        <begin position="161"/>
        <end position="180"/>
    </location>
</feature>
<organism evidence="2 3">
    <name type="scientific">Ladona fulva</name>
    <name type="common">Scarce chaser dragonfly</name>
    <name type="synonym">Libellula fulva</name>
    <dbReference type="NCBI Taxonomy" id="123851"/>
    <lineage>
        <taxon>Eukaryota</taxon>
        <taxon>Metazoa</taxon>
        <taxon>Ecdysozoa</taxon>
        <taxon>Arthropoda</taxon>
        <taxon>Hexapoda</taxon>
        <taxon>Insecta</taxon>
        <taxon>Pterygota</taxon>
        <taxon>Palaeoptera</taxon>
        <taxon>Odonata</taxon>
        <taxon>Epiprocta</taxon>
        <taxon>Anisoptera</taxon>
        <taxon>Libelluloidea</taxon>
        <taxon>Libellulidae</taxon>
        <taxon>Ladona</taxon>
    </lineage>
</organism>
<evidence type="ECO:0000256" key="1">
    <source>
        <dbReference type="SAM" id="MobiDB-lite"/>
    </source>
</evidence>
<feature type="compositionally biased region" description="Basic and acidic residues" evidence="1">
    <location>
        <begin position="42"/>
        <end position="52"/>
    </location>
</feature>
<reference evidence="2" key="1">
    <citation type="submission" date="2013-04" db="EMBL/GenBank/DDBJ databases">
        <authorList>
            <person name="Qu J."/>
            <person name="Murali S.C."/>
            <person name="Bandaranaike D."/>
            <person name="Bellair M."/>
            <person name="Blankenburg K."/>
            <person name="Chao H."/>
            <person name="Dinh H."/>
            <person name="Doddapaneni H."/>
            <person name="Downs B."/>
            <person name="Dugan-Rocha S."/>
            <person name="Elkadiri S."/>
            <person name="Gnanaolivu R.D."/>
            <person name="Hernandez B."/>
            <person name="Javaid M."/>
            <person name="Jayaseelan J.C."/>
            <person name="Lee S."/>
            <person name="Li M."/>
            <person name="Ming W."/>
            <person name="Munidasa M."/>
            <person name="Muniz J."/>
            <person name="Nguyen L."/>
            <person name="Ongeri F."/>
            <person name="Osuji N."/>
            <person name="Pu L.-L."/>
            <person name="Puazo M."/>
            <person name="Qu C."/>
            <person name="Quiroz J."/>
            <person name="Raj R."/>
            <person name="Weissenberger G."/>
            <person name="Xin Y."/>
            <person name="Zou X."/>
            <person name="Han Y."/>
            <person name="Richards S."/>
            <person name="Worley K."/>
            <person name="Muzny D."/>
            <person name="Gibbs R."/>
        </authorList>
    </citation>
    <scope>NUCLEOTIDE SEQUENCE</scope>
    <source>
        <strain evidence="2">Sampled in the wild</strain>
    </source>
</reference>
<comment type="caution">
    <text evidence="2">The sequence shown here is derived from an EMBL/GenBank/DDBJ whole genome shotgun (WGS) entry which is preliminary data.</text>
</comment>
<dbReference type="AlphaFoldDB" id="A0A8K0NZQ4"/>
<reference evidence="2" key="2">
    <citation type="submission" date="2017-10" db="EMBL/GenBank/DDBJ databases">
        <title>Ladona fulva Genome sequencing and assembly.</title>
        <authorList>
            <person name="Murali S."/>
            <person name="Richards S."/>
            <person name="Bandaranaike D."/>
            <person name="Bellair M."/>
            <person name="Blankenburg K."/>
            <person name="Chao H."/>
            <person name="Dinh H."/>
            <person name="Doddapaneni H."/>
            <person name="Dugan-Rocha S."/>
            <person name="Elkadiri S."/>
            <person name="Gnanaolivu R."/>
            <person name="Hernandez B."/>
            <person name="Skinner E."/>
            <person name="Javaid M."/>
            <person name="Lee S."/>
            <person name="Li M."/>
            <person name="Ming W."/>
            <person name="Munidasa M."/>
            <person name="Muniz J."/>
            <person name="Nguyen L."/>
            <person name="Hughes D."/>
            <person name="Osuji N."/>
            <person name="Pu L.-L."/>
            <person name="Puazo M."/>
            <person name="Qu C."/>
            <person name="Quiroz J."/>
            <person name="Raj R."/>
            <person name="Weissenberger G."/>
            <person name="Xin Y."/>
            <person name="Zou X."/>
            <person name="Han Y."/>
            <person name="Worley K."/>
            <person name="Muzny D."/>
            <person name="Gibbs R."/>
        </authorList>
    </citation>
    <scope>NUCLEOTIDE SEQUENCE</scope>
    <source>
        <strain evidence="2">Sampled in the wild</strain>
    </source>
</reference>
<dbReference type="Proteomes" id="UP000792457">
    <property type="component" value="Unassembled WGS sequence"/>
</dbReference>
<sequence>MLLPATRRRLRAIPYPSVNPSANPPPPTAPPPPPPPSLLLRWDAESCPDRPQERCADDLHLIPAPRQQFSRNRVGECVEGYVTAVPPPGHFRAGESPWNGTDLQCHAPSPHPKTLRDDLTSTSTPSSATCSTSEAFRPHLSSHPASSSRQLHYRQPIPDTSLESTPSTTQRCSNDPSDSPGTRKAGVDVENSSRTRGQVSVNAHERVSDSRRESASSKSRGGQHGLLASFLFTLVAASSMWRHCAALCPPRCQCDDLTLSATCTDAALEVIPIQLNPEVKWKQSPRRQ</sequence>
<feature type="compositionally biased region" description="Low complexity" evidence="1">
    <location>
        <begin position="120"/>
        <end position="133"/>
    </location>
</feature>
<dbReference type="OrthoDB" id="2190652at2759"/>
<proteinExistence type="predicted"/>
<feature type="region of interest" description="Disordered" evidence="1">
    <location>
        <begin position="88"/>
        <end position="222"/>
    </location>
</feature>
<evidence type="ECO:0000313" key="3">
    <source>
        <dbReference type="Proteomes" id="UP000792457"/>
    </source>
</evidence>
<keyword evidence="3" id="KW-1185">Reference proteome</keyword>
<protein>
    <submittedName>
        <fullName evidence="2">Uncharacterized protein</fullName>
    </submittedName>
</protein>
<evidence type="ECO:0000313" key="2">
    <source>
        <dbReference type="EMBL" id="KAG8227692.1"/>
    </source>
</evidence>
<name>A0A8K0NZQ4_LADFU</name>
<accession>A0A8K0NZQ4</accession>
<feature type="compositionally biased region" description="Basic residues" evidence="1">
    <location>
        <begin position="1"/>
        <end position="11"/>
    </location>
</feature>
<feature type="compositionally biased region" description="Basic and acidic residues" evidence="1">
    <location>
        <begin position="203"/>
        <end position="215"/>
    </location>
</feature>